<dbReference type="EMBL" id="KQ424659">
    <property type="protein sequence ID" value="KOF70645.1"/>
    <property type="molecule type" value="Genomic_DNA"/>
</dbReference>
<organism evidence="1">
    <name type="scientific">Octopus bimaculoides</name>
    <name type="common">California two-spotted octopus</name>
    <dbReference type="NCBI Taxonomy" id="37653"/>
    <lineage>
        <taxon>Eukaryota</taxon>
        <taxon>Metazoa</taxon>
        <taxon>Spiralia</taxon>
        <taxon>Lophotrochozoa</taxon>
        <taxon>Mollusca</taxon>
        <taxon>Cephalopoda</taxon>
        <taxon>Coleoidea</taxon>
        <taxon>Octopodiformes</taxon>
        <taxon>Octopoda</taxon>
        <taxon>Incirrata</taxon>
        <taxon>Octopodidae</taxon>
        <taxon>Octopus</taxon>
    </lineage>
</organism>
<name>A0A0L8G270_OCTBM</name>
<accession>A0A0L8G270</accession>
<sequence>MLVDMVSKKKIESDTRKLVLFDSVKKSEI</sequence>
<dbReference type="AlphaFoldDB" id="A0A0L8G270"/>
<protein>
    <submittedName>
        <fullName evidence="1">Uncharacterized protein</fullName>
    </submittedName>
</protein>
<reference evidence="1" key="1">
    <citation type="submission" date="2015-07" db="EMBL/GenBank/DDBJ databases">
        <title>MeaNS - Measles Nucleotide Surveillance Program.</title>
        <authorList>
            <person name="Tran T."/>
            <person name="Druce J."/>
        </authorList>
    </citation>
    <scope>NUCLEOTIDE SEQUENCE</scope>
    <source>
        <strain evidence="1">UCB-OBI-ISO-001</strain>
        <tissue evidence="1">Gonad</tissue>
    </source>
</reference>
<gene>
    <name evidence="1" type="ORF">OCBIM_22002437mg</name>
</gene>
<proteinExistence type="predicted"/>
<evidence type="ECO:0000313" key="1">
    <source>
        <dbReference type="EMBL" id="KOF70645.1"/>
    </source>
</evidence>